<name>A0ACB9WM32_CHAAC</name>
<gene>
    <name evidence="1" type="ORF">KUCAC02_003799</name>
</gene>
<comment type="caution">
    <text evidence="1">The sequence shown here is derived from an EMBL/GenBank/DDBJ whole genome shotgun (WGS) entry which is preliminary data.</text>
</comment>
<protein>
    <submittedName>
        <fullName evidence="1">Uncharacterized protein</fullName>
    </submittedName>
</protein>
<accession>A0ACB9WM32</accession>
<organism evidence="1 2">
    <name type="scientific">Chaenocephalus aceratus</name>
    <name type="common">Blackfin icefish</name>
    <name type="synonym">Chaenichthys aceratus</name>
    <dbReference type="NCBI Taxonomy" id="36190"/>
    <lineage>
        <taxon>Eukaryota</taxon>
        <taxon>Metazoa</taxon>
        <taxon>Chordata</taxon>
        <taxon>Craniata</taxon>
        <taxon>Vertebrata</taxon>
        <taxon>Euteleostomi</taxon>
        <taxon>Actinopterygii</taxon>
        <taxon>Neopterygii</taxon>
        <taxon>Teleostei</taxon>
        <taxon>Neoteleostei</taxon>
        <taxon>Acanthomorphata</taxon>
        <taxon>Eupercaria</taxon>
        <taxon>Perciformes</taxon>
        <taxon>Notothenioidei</taxon>
        <taxon>Channichthyidae</taxon>
        <taxon>Chaenocephalus</taxon>
    </lineage>
</organism>
<reference evidence="1" key="1">
    <citation type="submission" date="2022-05" db="EMBL/GenBank/DDBJ databases">
        <title>Chromosome-level genome of Chaenocephalus aceratus.</title>
        <authorList>
            <person name="Park H."/>
        </authorList>
    </citation>
    <scope>NUCLEOTIDE SEQUENCE</scope>
    <source>
        <strain evidence="1">KU_202001</strain>
    </source>
</reference>
<evidence type="ECO:0000313" key="1">
    <source>
        <dbReference type="EMBL" id="KAI4814611.1"/>
    </source>
</evidence>
<evidence type="ECO:0000313" key="2">
    <source>
        <dbReference type="Proteomes" id="UP001057452"/>
    </source>
</evidence>
<feature type="non-terminal residue" evidence="1">
    <location>
        <position position="1"/>
    </location>
</feature>
<dbReference type="EMBL" id="CM043798">
    <property type="protein sequence ID" value="KAI4814611.1"/>
    <property type="molecule type" value="Genomic_DNA"/>
</dbReference>
<dbReference type="Proteomes" id="UP001057452">
    <property type="component" value="Chromosome 14"/>
</dbReference>
<feature type="non-terminal residue" evidence="1">
    <location>
        <position position="128"/>
    </location>
</feature>
<sequence>RFETCVLLMYMELVPVCLSSTSVVLPPVISLYDSLLGIRSMLSSGCFSPHKMDNKVCLPGDLTSGGSFVYSGAKQKNLTLRPKECRESPAVPLRKKKAGRVLNGLSLEPCKKTVHHQRSSDQENNPRL</sequence>
<keyword evidence="2" id="KW-1185">Reference proteome</keyword>
<proteinExistence type="predicted"/>